<feature type="compositionally biased region" description="Basic and acidic residues" evidence="8">
    <location>
        <begin position="1132"/>
        <end position="1147"/>
    </location>
</feature>
<feature type="compositionally biased region" description="Low complexity" evidence="8">
    <location>
        <begin position="84"/>
        <end position="97"/>
    </location>
</feature>
<feature type="compositionally biased region" description="Polar residues" evidence="8">
    <location>
        <begin position="1062"/>
        <end position="1080"/>
    </location>
</feature>
<evidence type="ECO:0000256" key="5">
    <source>
        <dbReference type="ARBA" id="ARBA00023010"/>
    </source>
</evidence>
<evidence type="ECO:0000256" key="3">
    <source>
        <dbReference type="ARBA" id="ARBA00022816"/>
    </source>
</evidence>
<dbReference type="Gene3D" id="2.30.29.30">
    <property type="entry name" value="Pleckstrin-homology domain (PH domain)/Phosphotyrosine-binding domain (PTB)"/>
    <property type="match status" value="1"/>
</dbReference>
<feature type="compositionally biased region" description="Low complexity" evidence="8">
    <location>
        <begin position="779"/>
        <end position="795"/>
    </location>
</feature>
<feature type="compositionally biased region" description="Polar residues" evidence="8">
    <location>
        <begin position="934"/>
        <end position="967"/>
    </location>
</feature>
<keyword evidence="2" id="KW-0813">Transport</keyword>
<feature type="compositionally biased region" description="Acidic residues" evidence="8">
    <location>
        <begin position="1097"/>
        <end position="1111"/>
    </location>
</feature>
<name>A0A8H4IJ86_9PEZI</name>
<dbReference type="InterPro" id="IPR015007">
    <property type="entry name" value="NUP2/50/61"/>
</dbReference>
<dbReference type="Pfam" id="PF08911">
    <property type="entry name" value="NUP50"/>
    <property type="match status" value="1"/>
</dbReference>
<dbReference type="InterPro" id="IPR000156">
    <property type="entry name" value="Ran_bind_dom"/>
</dbReference>
<feature type="compositionally biased region" description="Polar residues" evidence="8">
    <location>
        <begin position="1281"/>
        <end position="1299"/>
    </location>
</feature>
<feature type="region of interest" description="Disordered" evidence="8">
    <location>
        <begin position="888"/>
        <end position="1321"/>
    </location>
</feature>
<feature type="compositionally biased region" description="Low complexity" evidence="8">
    <location>
        <begin position="473"/>
        <end position="484"/>
    </location>
</feature>
<feature type="domain" description="RanBD1" evidence="9">
    <location>
        <begin position="1339"/>
        <end position="1445"/>
    </location>
</feature>
<feature type="compositionally biased region" description="Polar residues" evidence="8">
    <location>
        <begin position="563"/>
        <end position="580"/>
    </location>
</feature>
<feature type="compositionally biased region" description="Polar residues" evidence="8">
    <location>
        <begin position="662"/>
        <end position="688"/>
    </location>
</feature>
<sequence>MSKRGATQQLSKEGNFFGDGSGDVSGDDKPRKATAAQLANRKLKPLKGRPRVAGSGPVPRPANAVAPTPVTIAGVTPSAPQPSQPAVAPSALQSSQPEVAPSAPQPGQPEASPAPEQNEAAPKRCRRVASKAPRKTNPDPDARMNMTELYDLLKEQYPDITNQYREQSNTSQSFPPPSQQQSGTNAFAGFSPAPPSGGFNFSAGPGSAPNPFASQNTGSSNSGGGTNFSSSFTFGSNNNASTPFGNIAQPLPASNAFGTTQSSSTPSNNVFGASSSAPTNNVFGSNNTSSAPTLSLFGASSSAQPNAFAGNSGSTNNAFATSSPAPSGSAFGATSSAAPSNNIFASATSDAPTGSLFGASTSANSTNLFGTATSSPSTNMFANSTTPAQTSDTSSQPSSNNIFATASSAPSNNVFGSTAASTGPSNMFGNTTSSTPSSSIFSGATTSSAPSNVFSSAATSTAPSNLFGNATTSSAPSNNMFSSSTTSPAPSNMFGNAPVSSAPSSSVFGGAATSSAPPTALFSNPTSTTPSAPTAAGNTTSGNSNNIFASSAQQSGSSSSSQTPNLFTQSTPNSAPQSGIFNFGGQVGANTASESSGNPPATSRPPQTSTSNLFSQSVSGFQPSSGGAGLFNFSAQSPSRPATETATAADSGAKKDSADTGDIQSKPSNNLFAQPPSNAAPQLGSSLFGSTVPSPSQPSSSGTPQAGTNLFGFSGQNTTQSTDSKAQEESSSKPSSTASLFARAASGSNTAFTPNQSGQSDTPKQDKPAGPVSSTNPFSTIAPSSSSLTSSAAPAFQINGASSTQDKTDAKLDGTSKSAAPAAQHTSTISQGSTGSSSDATKSDTKKVEMFRSVRTLNAWFKLRISEVPDDGSCAELAKVYLSQFKEMTGSTSNDAQAQSKSSGKRKADDDSDTNGVNGAGSPKKSKVQPSQSDNSAIGASNTANIFNSIANKPAQSPLRNVESATSPDAEAGPSNNNIFSASSSGLFTFGASGGTSSSTTPAGSPAKPSAFSQSAIKAPVFGQAESLKANDSKRKSADISSEEEDEESQDETTKRDKRQKTSPPASSADTGSVLNSRQASPDARNPFGHLSQDEGNKEDEDDASDDEENGEQGGTTPKATPKPSSGLFGRITKDDNPVESDPKTPEEGGLFGRITGTSTENSKSATANPFGFAASSYELPGGAKTGPVTKTWNGDAGSPIKFGSSQPAQTGNEKKDAPSTNSNPFAGIATSSSSAPATLFKFTPAPTPPPASDSSPFKFNPVAATPSGSGSMLGSGLGSRATTPGLSTGASENETSAAENDDEEETQTVDTEAIASRTALTEEDKKTYDVLFDTDVQPVTMVRVVNKTEEEMKANPGKGTTKFEGKGKGPLRVLKHKKSGAVSILIKSEPMGRVLINTRVLPKFQYKRAKAKFAQIPVTDDKGGIVQTFLKFEDDGECTKFVDACVKNQPAS</sequence>
<keyword evidence="4" id="KW-0653">Protein transport</keyword>
<feature type="compositionally biased region" description="Low complexity" evidence="8">
    <location>
        <begin position="497"/>
        <end position="507"/>
    </location>
</feature>
<feature type="compositionally biased region" description="Low complexity" evidence="8">
    <location>
        <begin position="980"/>
        <end position="1011"/>
    </location>
</feature>
<feature type="compositionally biased region" description="Polar residues" evidence="8">
    <location>
        <begin position="485"/>
        <end position="494"/>
    </location>
</feature>
<dbReference type="PANTHER" id="PTHR38697">
    <property type="entry name" value="NUCLEAR PORE COMPLEX PROTEIN SIMILAR TO S. CEREVISIAE NUP2 (EUROFUNG)"/>
    <property type="match status" value="1"/>
</dbReference>
<organism evidence="10 11">
    <name type="scientific">Botryosphaeria dothidea</name>
    <dbReference type="NCBI Taxonomy" id="55169"/>
    <lineage>
        <taxon>Eukaryota</taxon>
        <taxon>Fungi</taxon>
        <taxon>Dikarya</taxon>
        <taxon>Ascomycota</taxon>
        <taxon>Pezizomycotina</taxon>
        <taxon>Dothideomycetes</taxon>
        <taxon>Dothideomycetes incertae sedis</taxon>
        <taxon>Botryosphaeriales</taxon>
        <taxon>Botryosphaeriaceae</taxon>
        <taxon>Botryosphaeria</taxon>
    </lineage>
</organism>
<evidence type="ECO:0000256" key="8">
    <source>
        <dbReference type="SAM" id="MobiDB-lite"/>
    </source>
</evidence>
<dbReference type="SUPFAM" id="SSF50729">
    <property type="entry name" value="PH domain-like"/>
    <property type="match status" value="1"/>
</dbReference>
<accession>A0A8H4IJ86</accession>
<feature type="compositionally biased region" description="Low complexity" evidence="8">
    <location>
        <begin position="826"/>
        <end position="840"/>
    </location>
</feature>
<evidence type="ECO:0000256" key="7">
    <source>
        <dbReference type="ARBA" id="ARBA00023242"/>
    </source>
</evidence>
<dbReference type="GO" id="GO:0051028">
    <property type="term" value="P:mRNA transport"/>
    <property type="evidence" value="ECO:0007669"/>
    <property type="project" value="UniProtKB-KW"/>
</dbReference>
<feature type="compositionally biased region" description="Polar residues" evidence="8">
    <location>
        <begin position="1156"/>
        <end position="1168"/>
    </location>
</feature>
<keyword evidence="7" id="KW-0539">Nucleus</keyword>
<dbReference type="InterPro" id="IPR011993">
    <property type="entry name" value="PH-like_dom_sf"/>
</dbReference>
<keyword evidence="11" id="KW-1185">Reference proteome</keyword>
<evidence type="ECO:0000256" key="1">
    <source>
        <dbReference type="ARBA" id="ARBA00004567"/>
    </source>
</evidence>
<evidence type="ECO:0000256" key="2">
    <source>
        <dbReference type="ARBA" id="ARBA00022448"/>
    </source>
</evidence>
<feature type="compositionally biased region" description="Polar residues" evidence="8">
    <location>
        <begin position="633"/>
        <end position="644"/>
    </location>
</feature>
<dbReference type="SMART" id="SM00160">
    <property type="entry name" value="RanBD"/>
    <property type="match status" value="1"/>
</dbReference>
<feature type="compositionally biased region" description="Basic and acidic residues" evidence="8">
    <location>
        <begin position="1029"/>
        <end position="1038"/>
    </location>
</feature>
<feature type="region of interest" description="Disordered" evidence="8">
    <location>
        <begin position="1"/>
        <end position="336"/>
    </location>
</feature>
<dbReference type="GO" id="GO:0005643">
    <property type="term" value="C:nuclear pore"/>
    <property type="evidence" value="ECO:0007669"/>
    <property type="project" value="UniProtKB-SubCell"/>
</dbReference>
<evidence type="ECO:0000313" key="10">
    <source>
        <dbReference type="EMBL" id="KAF4302360.1"/>
    </source>
</evidence>
<keyword evidence="3" id="KW-0509">mRNA transport</keyword>
<dbReference type="EMBL" id="WWBZ02000073">
    <property type="protein sequence ID" value="KAF4302360.1"/>
    <property type="molecule type" value="Genomic_DNA"/>
</dbReference>
<keyword evidence="6" id="KW-0906">Nuclear pore complex</keyword>
<feature type="compositionally biased region" description="Polar residues" evidence="8">
    <location>
        <begin position="256"/>
        <end position="317"/>
    </location>
</feature>
<feature type="compositionally biased region" description="Polar residues" evidence="8">
    <location>
        <begin position="1"/>
        <end position="12"/>
    </location>
</feature>
<feature type="compositionally biased region" description="Low complexity" evidence="8">
    <location>
        <begin position="524"/>
        <end position="562"/>
    </location>
</feature>
<comment type="caution">
    <text evidence="10">The sequence shown here is derived from an EMBL/GenBank/DDBJ whole genome shotgun (WGS) entry which is preliminary data.</text>
</comment>
<feature type="compositionally biased region" description="Low complexity" evidence="8">
    <location>
        <begin position="318"/>
        <end position="336"/>
    </location>
</feature>
<feature type="compositionally biased region" description="Basic residues" evidence="8">
    <location>
        <begin position="123"/>
        <end position="134"/>
    </location>
</feature>
<feature type="compositionally biased region" description="Basic residues" evidence="8">
    <location>
        <begin position="41"/>
        <end position="50"/>
    </location>
</feature>
<gene>
    <name evidence="10" type="ORF">GTA08_BOTSDO09895</name>
</gene>
<keyword evidence="5" id="KW-0811">Translocation</keyword>
<feature type="compositionally biased region" description="Polar residues" evidence="8">
    <location>
        <begin position="889"/>
        <end position="902"/>
    </location>
</feature>
<feature type="compositionally biased region" description="Polar residues" evidence="8">
    <location>
        <begin position="367"/>
        <end position="430"/>
    </location>
</feature>
<comment type="subcellular location">
    <subcellularLocation>
        <location evidence="1">Nucleus</location>
        <location evidence="1">Nuclear pore complex</location>
    </subcellularLocation>
</comment>
<feature type="compositionally biased region" description="Polar residues" evidence="8">
    <location>
        <begin position="746"/>
        <end position="762"/>
    </location>
</feature>
<dbReference type="Proteomes" id="UP000572817">
    <property type="component" value="Unassembled WGS sequence"/>
</dbReference>
<feature type="compositionally biased region" description="Acidic residues" evidence="8">
    <location>
        <begin position="1041"/>
        <end position="1051"/>
    </location>
</feature>
<evidence type="ECO:0000259" key="9">
    <source>
        <dbReference type="SMART" id="SM00160"/>
    </source>
</evidence>
<reference evidence="10" key="1">
    <citation type="submission" date="2020-04" db="EMBL/GenBank/DDBJ databases">
        <title>Genome Assembly and Annotation of Botryosphaeria dothidea sdau 11-99, a Latent Pathogen of Apple Fruit Ring Rot in China.</title>
        <authorList>
            <person name="Yu C."/>
            <person name="Diao Y."/>
            <person name="Lu Q."/>
            <person name="Zhao J."/>
            <person name="Cui S."/>
            <person name="Peng C."/>
            <person name="He B."/>
            <person name="Liu H."/>
        </authorList>
    </citation>
    <scope>NUCLEOTIDE SEQUENCE [LARGE SCALE GENOMIC DNA]</scope>
    <source>
        <strain evidence="10">Sdau11-99</strain>
    </source>
</reference>
<evidence type="ECO:0000256" key="6">
    <source>
        <dbReference type="ARBA" id="ARBA00023132"/>
    </source>
</evidence>
<evidence type="ECO:0000256" key="4">
    <source>
        <dbReference type="ARBA" id="ARBA00022927"/>
    </source>
</evidence>
<feature type="region of interest" description="Disordered" evidence="8">
    <location>
        <begin position="367"/>
        <end position="849"/>
    </location>
</feature>
<feature type="compositionally biased region" description="Polar residues" evidence="8">
    <location>
        <begin position="1219"/>
        <end position="1236"/>
    </location>
</feature>
<feature type="compositionally biased region" description="Low complexity" evidence="8">
    <location>
        <begin position="227"/>
        <end position="239"/>
    </location>
</feature>
<dbReference type="OrthoDB" id="10265837at2759"/>
<feature type="compositionally biased region" description="Polar residues" evidence="8">
    <location>
        <begin position="588"/>
        <end position="625"/>
    </location>
</feature>
<dbReference type="GO" id="GO:0015031">
    <property type="term" value="P:protein transport"/>
    <property type="evidence" value="ECO:0007669"/>
    <property type="project" value="UniProtKB-KW"/>
</dbReference>
<feature type="compositionally biased region" description="Low complexity" evidence="8">
    <location>
        <begin position="431"/>
        <end position="449"/>
    </location>
</feature>
<feature type="compositionally biased region" description="Low complexity" evidence="8">
    <location>
        <begin position="689"/>
        <end position="705"/>
    </location>
</feature>
<protein>
    <submittedName>
        <fullName evidence="10">Ran binding protein 1</fullName>
    </submittedName>
</protein>
<feature type="compositionally biased region" description="Polar residues" evidence="8">
    <location>
        <begin position="512"/>
        <end position="523"/>
    </location>
</feature>
<evidence type="ECO:0000313" key="11">
    <source>
        <dbReference type="Proteomes" id="UP000572817"/>
    </source>
</evidence>
<feature type="compositionally biased region" description="Polar residues" evidence="8">
    <location>
        <begin position="450"/>
        <end position="472"/>
    </location>
</feature>
<feature type="compositionally biased region" description="Polar residues" evidence="8">
    <location>
        <begin position="714"/>
        <end position="723"/>
    </location>
</feature>
<proteinExistence type="predicted"/>
<dbReference type="Pfam" id="PF00638">
    <property type="entry name" value="Ran_BP1"/>
    <property type="match status" value="1"/>
</dbReference>
<dbReference type="PANTHER" id="PTHR38697:SF1">
    <property type="entry name" value="NUCLEAR PORE COMPLEX PROTEIN SIMILAR TO S. CEREVISIAE NUP2 (EUROFUNG)"/>
    <property type="match status" value="1"/>
</dbReference>
<dbReference type="InterPro" id="IPR053074">
    <property type="entry name" value="NPC_Nucleoporin"/>
</dbReference>